<organism evidence="2 3">
    <name type="scientific">Infirmifilum uzonense</name>
    <dbReference type="NCBI Taxonomy" id="1550241"/>
    <lineage>
        <taxon>Archaea</taxon>
        <taxon>Thermoproteota</taxon>
        <taxon>Thermoprotei</taxon>
        <taxon>Thermofilales</taxon>
        <taxon>Thermofilaceae</taxon>
        <taxon>Infirmifilum</taxon>
    </lineage>
</organism>
<dbReference type="GeneID" id="25401857"/>
<dbReference type="PATRIC" id="fig|1550241.5.peg.1343"/>
<evidence type="ECO:0000259" key="1">
    <source>
        <dbReference type="Pfam" id="PF00149"/>
    </source>
</evidence>
<reference evidence="2 3" key="1">
    <citation type="journal article" date="2015" name="Stand. Genomic Sci.">
        <title>Complete genome sequence of and proposal of Thermofilum uzonense sp. nov. a novel hyperthermophilic crenarchaeon and emended description of the genus Thermofilum.</title>
        <authorList>
            <person name="Toshchakov S.V."/>
            <person name="Korzhenkov A.A."/>
            <person name="Samarov N.I."/>
            <person name="Mazunin I.O."/>
            <person name="Mozhey O.I."/>
            <person name="Shmyr I.S."/>
            <person name="Derbikova K.S."/>
            <person name="Taranov E.A."/>
            <person name="Dominova I.N."/>
            <person name="Bonch-Osmolovskaya E.A."/>
            <person name="Patrushev M.V."/>
            <person name="Podosokorskaya O.A."/>
            <person name="Kublanov I.V."/>
        </authorList>
    </citation>
    <scope>NUCLEOTIDE SEQUENCE [LARGE SCALE GENOMIC DNA]</scope>
    <source>
        <strain evidence="2 3">1807-2</strain>
    </source>
</reference>
<dbReference type="RefSeq" id="WP_052884479.1">
    <property type="nucleotide sequence ID" value="NZ_CP009961.1"/>
</dbReference>
<gene>
    <name evidence="2" type="ORF">MA03_06460</name>
</gene>
<evidence type="ECO:0000313" key="3">
    <source>
        <dbReference type="Proteomes" id="UP000067434"/>
    </source>
</evidence>
<dbReference type="Gene3D" id="3.60.21.10">
    <property type="match status" value="1"/>
</dbReference>
<dbReference type="HOGENOM" id="CLU_083277_0_0_2"/>
<dbReference type="InterPro" id="IPR029052">
    <property type="entry name" value="Metallo-depent_PP-like"/>
</dbReference>
<dbReference type="PANTHER" id="PTHR31302">
    <property type="entry name" value="TRANSMEMBRANE PROTEIN WITH METALLOPHOSPHOESTERASE DOMAIN-RELATED"/>
    <property type="match status" value="1"/>
</dbReference>
<protein>
    <recommendedName>
        <fullName evidence="1">Calcineurin-like phosphoesterase domain-containing protein</fullName>
    </recommendedName>
</protein>
<dbReference type="GO" id="GO:0016787">
    <property type="term" value="F:hydrolase activity"/>
    <property type="evidence" value="ECO:0007669"/>
    <property type="project" value="InterPro"/>
</dbReference>
<dbReference type="SUPFAM" id="SSF56300">
    <property type="entry name" value="Metallo-dependent phosphatases"/>
    <property type="match status" value="1"/>
</dbReference>
<dbReference type="InterPro" id="IPR004843">
    <property type="entry name" value="Calcineurin-like_PHP"/>
</dbReference>
<proteinExistence type="predicted"/>
<dbReference type="EMBL" id="CP009961">
    <property type="protein sequence ID" value="AKG38963.1"/>
    <property type="molecule type" value="Genomic_DNA"/>
</dbReference>
<dbReference type="InterPro" id="IPR051158">
    <property type="entry name" value="Metallophosphoesterase_sf"/>
</dbReference>
<evidence type="ECO:0000313" key="2">
    <source>
        <dbReference type="EMBL" id="AKG38963.1"/>
    </source>
</evidence>
<dbReference type="STRING" id="1550241.MA03_06460"/>
<sequence length="238" mass="27301">MKLLAFGDVHSPEYLPILTSSLKRTKLDSVQLVLIAGDVVKRGDYRMCVPVEKTLRNYLPNVEIVAVFGNEDYPEVRDKMRDECTEIRWLDDDYVRLSLILETIVLGTTGVLDRPTRWQLKNVPEIVKIYNERIIWLSRLLESLPQGKLTLLLTHYPPRSKTLTGEPPEAWDEMSSRRLTEVLIHRPVDVVVHGHLHYSVVHRDVIGSVPVYNVALPATRNVSIIDLKPTGLTQWLSY</sequence>
<dbReference type="PANTHER" id="PTHR31302:SF0">
    <property type="entry name" value="TRANSMEMBRANE PROTEIN WITH METALLOPHOSPHOESTERASE DOMAIN"/>
    <property type="match status" value="1"/>
</dbReference>
<name>A0A0F7FJA8_9CREN</name>
<dbReference type="KEGG" id="thf:MA03_06460"/>
<dbReference type="Pfam" id="PF00149">
    <property type="entry name" value="Metallophos"/>
    <property type="match status" value="1"/>
</dbReference>
<keyword evidence="3" id="KW-1185">Reference proteome</keyword>
<dbReference type="Proteomes" id="UP000067434">
    <property type="component" value="Chromosome"/>
</dbReference>
<dbReference type="OrthoDB" id="15074at2157"/>
<dbReference type="CDD" id="cd00838">
    <property type="entry name" value="MPP_superfamily"/>
    <property type="match status" value="1"/>
</dbReference>
<accession>A0A0F7FJA8</accession>
<feature type="domain" description="Calcineurin-like phosphoesterase" evidence="1">
    <location>
        <begin position="1"/>
        <end position="198"/>
    </location>
</feature>
<dbReference type="AlphaFoldDB" id="A0A0F7FJA8"/>